<keyword evidence="2" id="KW-0812">Transmembrane</keyword>
<dbReference type="Proteomes" id="UP001412239">
    <property type="component" value="Unassembled WGS sequence"/>
</dbReference>
<reference evidence="3" key="1">
    <citation type="submission" date="2015-10" db="EMBL/GenBank/DDBJ databases">
        <authorList>
            <person name="Regsiter A."/>
            <person name="william w."/>
        </authorList>
    </citation>
    <scope>NUCLEOTIDE SEQUENCE</scope>
    <source>
        <strain evidence="3">Montdore</strain>
    </source>
</reference>
<feature type="region of interest" description="Disordered" evidence="1">
    <location>
        <begin position="212"/>
        <end position="261"/>
    </location>
</feature>
<evidence type="ECO:0000313" key="3">
    <source>
        <dbReference type="EMBL" id="CUS15886.1"/>
    </source>
</evidence>
<evidence type="ECO:0000313" key="4">
    <source>
        <dbReference type="Proteomes" id="UP001412239"/>
    </source>
</evidence>
<feature type="transmembrane region" description="Helical" evidence="2">
    <location>
        <begin position="63"/>
        <end position="85"/>
    </location>
</feature>
<sequence length="261" mass="28123">MASIIVGVASYHTWEFATSRLSLTDDSGRQLPAALHAILVIPCAAVLYTLLSLLTTWFGHKKFFLATLVMDFLLLGSFIAISVLMRGSAGMSCDPVAYSRSITSSSNDFPSNIYGSGSGSGNHPEILCQLDKSVFAFSVTLSVFFLITLSLSYLALMNHRENRAFGPGPANSYSARNNPAPRSWRRNPFSGANEETAHTHNTAVNEITAGTVSYDGGYKHQPSGPESGYRNSRHAPALNPPEEPGSGVSADYGRIAPHQMF</sequence>
<protein>
    <recommendedName>
        <fullName evidence="5">MARVEL domain-containing protein</fullName>
    </recommendedName>
</protein>
<evidence type="ECO:0000256" key="2">
    <source>
        <dbReference type="SAM" id="Phobius"/>
    </source>
</evidence>
<gene>
    <name evidence="3" type="ORF">GSTUAT00000163001</name>
</gene>
<dbReference type="AlphaFoldDB" id="A0A292Q7W2"/>
<name>A0A292Q7W2_9PEZI</name>
<feature type="transmembrane region" description="Helical" evidence="2">
    <location>
        <begin position="134"/>
        <end position="156"/>
    </location>
</feature>
<dbReference type="EMBL" id="LN890943">
    <property type="protein sequence ID" value="CUS15886.1"/>
    <property type="molecule type" value="Genomic_DNA"/>
</dbReference>
<proteinExistence type="predicted"/>
<evidence type="ECO:0000256" key="1">
    <source>
        <dbReference type="SAM" id="MobiDB-lite"/>
    </source>
</evidence>
<organism evidence="3 4">
    <name type="scientific">Tuber aestivum</name>
    <name type="common">summer truffle</name>
    <dbReference type="NCBI Taxonomy" id="59557"/>
    <lineage>
        <taxon>Eukaryota</taxon>
        <taxon>Fungi</taxon>
        <taxon>Dikarya</taxon>
        <taxon>Ascomycota</taxon>
        <taxon>Pezizomycotina</taxon>
        <taxon>Pezizomycetes</taxon>
        <taxon>Pezizales</taxon>
        <taxon>Tuberaceae</taxon>
        <taxon>Tuber</taxon>
    </lineage>
</organism>
<keyword evidence="4" id="KW-1185">Reference proteome</keyword>
<evidence type="ECO:0008006" key="5">
    <source>
        <dbReference type="Google" id="ProtNLM"/>
    </source>
</evidence>
<keyword evidence="2" id="KW-1133">Transmembrane helix</keyword>
<feature type="transmembrane region" description="Helical" evidence="2">
    <location>
        <begin position="33"/>
        <end position="51"/>
    </location>
</feature>
<accession>A0A292Q7W2</accession>
<keyword evidence="2" id="KW-0472">Membrane</keyword>